<dbReference type="InterPro" id="IPR006683">
    <property type="entry name" value="Thioestr_dom"/>
</dbReference>
<evidence type="ECO:0000256" key="2">
    <source>
        <dbReference type="SAM" id="Phobius"/>
    </source>
</evidence>
<evidence type="ECO:0000313" key="4">
    <source>
        <dbReference type="EMBL" id="KAK9419452.1"/>
    </source>
</evidence>
<dbReference type="SUPFAM" id="SSF54637">
    <property type="entry name" value="Thioesterase/thiol ester dehydrase-isomerase"/>
    <property type="match status" value="1"/>
</dbReference>
<name>A0ABR2UXQ1_9PEZI</name>
<dbReference type="Proteomes" id="UP001408356">
    <property type="component" value="Unassembled WGS sequence"/>
</dbReference>
<gene>
    <name evidence="4" type="ORF">SUNI508_07427</name>
</gene>
<evidence type="ECO:0000259" key="3">
    <source>
        <dbReference type="Pfam" id="PF03061"/>
    </source>
</evidence>
<reference evidence="4 5" key="1">
    <citation type="journal article" date="2024" name="J. Plant Pathol.">
        <title>Sequence and assembly of the genome of Seiridium unicorne, isolate CBS 538.82, causal agent of cypress canker disease.</title>
        <authorList>
            <person name="Scali E."/>
            <person name="Rocca G.D."/>
            <person name="Danti R."/>
            <person name="Garbelotto M."/>
            <person name="Barberini S."/>
            <person name="Baroncelli R."/>
            <person name="Emiliani G."/>
        </authorList>
    </citation>
    <scope>NUCLEOTIDE SEQUENCE [LARGE SCALE GENOMIC DNA]</scope>
    <source>
        <strain evidence="4 5">BM-138-508</strain>
    </source>
</reference>
<feature type="domain" description="Thioesterase" evidence="3">
    <location>
        <begin position="205"/>
        <end position="245"/>
    </location>
</feature>
<protein>
    <submittedName>
        <fullName evidence="4">HotDog domain-containing protein</fullName>
    </submittedName>
</protein>
<keyword evidence="5" id="KW-1185">Reference proteome</keyword>
<dbReference type="PANTHER" id="PTHR47260">
    <property type="entry name" value="UPF0644 PROTEIN PB2B4.06"/>
    <property type="match status" value="1"/>
</dbReference>
<evidence type="ECO:0000313" key="5">
    <source>
        <dbReference type="Proteomes" id="UP001408356"/>
    </source>
</evidence>
<organism evidence="4 5">
    <name type="scientific">Seiridium unicorne</name>
    <dbReference type="NCBI Taxonomy" id="138068"/>
    <lineage>
        <taxon>Eukaryota</taxon>
        <taxon>Fungi</taxon>
        <taxon>Dikarya</taxon>
        <taxon>Ascomycota</taxon>
        <taxon>Pezizomycotina</taxon>
        <taxon>Sordariomycetes</taxon>
        <taxon>Xylariomycetidae</taxon>
        <taxon>Amphisphaeriales</taxon>
        <taxon>Sporocadaceae</taxon>
        <taxon>Seiridium</taxon>
    </lineage>
</organism>
<feature type="transmembrane region" description="Helical" evidence="2">
    <location>
        <begin position="90"/>
        <end position="109"/>
    </location>
</feature>
<dbReference type="EMBL" id="JARVKF010000320">
    <property type="protein sequence ID" value="KAK9419452.1"/>
    <property type="molecule type" value="Genomic_DNA"/>
</dbReference>
<dbReference type="CDD" id="cd03443">
    <property type="entry name" value="PaaI_thioesterase"/>
    <property type="match status" value="1"/>
</dbReference>
<accession>A0ABR2UXQ1</accession>
<proteinExistence type="predicted"/>
<keyword evidence="2" id="KW-0812">Transmembrane</keyword>
<dbReference type="InterPro" id="IPR029069">
    <property type="entry name" value="HotDog_dom_sf"/>
</dbReference>
<dbReference type="Pfam" id="PF03061">
    <property type="entry name" value="4HBT"/>
    <property type="match status" value="1"/>
</dbReference>
<sequence>MYRPQQLSKLVVQPTARRLLPVPGPHWCAANGLRAAPAERWIRRSLATTPIRPQGEPLNTQAPTTESTTPEPQPQHAPVPKPTPRRRRGYIYAAIFLLLGTSVGSLFRLSVSPPPLPEPGTKENDYMVASIHEKAEELPLIQLLSSDPSWESWHAYGTEERRRTLTSDAMSGCRGLAYQRIFRKRETGEMINIVYFGGGLSGFPGVVHGGALATLLDESLGRCAICRFPARTGVTANLVLDYKKPTLTNAFYVLKMRPVITEGDEIVSTDGGKKSDRKLWVQGTLETPEGKVCVEANALFVVPKKAKPNPVADRW</sequence>
<feature type="compositionally biased region" description="Low complexity" evidence="1">
    <location>
        <begin position="60"/>
        <end position="70"/>
    </location>
</feature>
<keyword evidence="2" id="KW-0472">Membrane</keyword>
<dbReference type="PANTHER" id="PTHR47260:SF1">
    <property type="entry name" value="UPF0644 PROTEIN PB2B4.06"/>
    <property type="match status" value="1"/>
</dbReference>
<comment type="caution">
    <text evidence="4">The sequence shown here is derived from an EMBL/GenBank/DDBJ whole genome shotgun (WGS) entry which is preliminary data.</text>
</comment>
<dbReference type="InterPro" id="IPR052061">
    <property type="entry name" value="PTE-AB_protein"/>
</dbReference>
<dbReference type="Gene3D" id="3.10.129.10">
    <property type="entry name" value="Hotdog Thioesterase"/>
    <property type="match status" value="1"/>
</dbReference>
<feature type="compositionally biased region" description="Pro residues" evidence="1">
    <location>
        <begin position="71"/>
        <end position="82"/>
    </location>
</feature>
<evidence type="ECO:0000256" key="1">
    <source>
        <dbReference type="SAM" id="MobiDB-lite"/>
    </source>
</evidence>
<feature type="region of interest" description="Disordered" evidence="1">
    <location>
        <begin position="47"/>
        <end position="85"/>
    </location>
</feature>
<keyword evidence="2" id="KW-1133">Transmembrane helix</keyword>